<dbReference type="Gene3D" id="3.40.50.970">
    <property type="match status" value="2"/>
</dbReference>
<protein>
    <recommendedName>
        <fullName evidence="12">Thiamine pyrophosphate-binding protein</fullName>
    </recommendedName>
</protein>
<evidence type="ECO:0000259" key="6">
    <source>
        <dbReference type="Pfam" id="PF02775"/>
    </source>
</evidence>
<dbReference type="SUPFAM" id="SSF52518">
    <property type="entry name" value="Thiamin diphosphate-binding fold (THDP-binding)"/>
    <property type="match status" value="2"/>
</dbReference>
<dbReference type="PANTHER" id="PTHR18968:SF166">
    <property type="entry name" value="2-HYDROXYACYL-COA LYASE 2"/>
    <property type="match status" value="1"/>
</dbReference>
<dbReference type="AlphaFoldDB" id="A0AAJ5ZHE0"/>
<evidence type="ECO:0000313" key="11">
    <source>
        <dbReference type="Proteomes" id="UP001321249"/>
    </source>
</evidence>
<reference evidence="10 11" key="1">
    <citation type="submission" date="2019-11" db="EMBL/GenBank/DDBJ databases">
        <authorList>
            <person name="Cho J.-C."/>
        </authorList>
    </citation>
    <scope>NUCLEOTIDE SEQUENCE [LARGE SCALE GENOMIC DNA]</scope>
    <source>
        <strain evidence="9 10">JH1073</strain>
        <strain evidence="8 11">JH702</strain>
    </source>
</reference>
<evidence type="ECO:0000313" key="10">
    <source>
        <dbReference type="Proteomes" id="UP001219901"/>
    </source>
</evidence>
<dbReference type="GO" id="GO:0050660">
    <property type="term" value="F:flavin adenine dinucleotide binding"/>
    <property type="evidence" value="ECO:0007669"/>
    <property type="project" value="TreeGrafter"/>
</dbReference>
<evidence type="ECO:0000256" key="4">
    <source>
        <dbReference type="RuleBase" id="RU362132"/>
    </source>
</evidence>
<gene>
    <name evidence="8" type="ORF">GKO46_11030</name>
    <name evidence="9" type="ORF">GKO48_10510</name>
</gene>
<dbReference type="Proteomes" id="UP001219901">
    <property type="component" value="Chromosome"/>
</dbReference>
<dbReference type="EMBL" id="WMBE01000003">
    <property type="protein sequence ID" value="MDG0867599.1"/>
    <property type="molecule type" value="Genomic_DNA"/>
</dbReference>
<feature type="domain" description="Thiamine pyrophosphate enzyme N-terminal TPP-binding" evidence="7">
    <location>
        <begin position="5"/>
        <end position="117"/>
    </location>
</feature>
<organism evidence="9 10">
    <name type="scientific">Candidatus Lucifugimonas marina</name>
    <dbReference type="NCBI Taxonomy" id="3038979"/>
    <lineage>
        <taxon>Bacteria</taxon>
        <taxon>Bacillati</taxon>
        <taxon>Chloroflexota</taxon>
        <taxon>Dehalococcoidia</taxon>
        <taxon>SAR202 cluster</taxon>
        <taxon>Candidatus Lucifugimonadales</taxon>
        <taxon>Candidatus Lucifugimonadaceae</taxon>
        <taxon>Candidatus Lucifugimonas</taxon>
    </lineage>
</organism>
<evidence type="ECO:0008006" key="12">
    <source>
        <dbReference type="Google" id="ProtNLM"/>
    </source>
</evidence>
<dbReference type="EMBL" id="CP046147">
    <property type="protein sequence ID" value="WFG40031.1"/>
    <property type="molecule type" value="Genomic_DNA"/>
</dbReference>
<dbReference type="RefSeq" id="WP_342826112.1">
    <property type="nucleotide sequence ID" value="NZ_CP046146.1"/>
</dbReference>
<comment type="similarity">
    <text evidence="2 4">Belongs to the TPP enzyme family.</text>
</comment>
<sequence>MAKTTGSDLLIRALRAEGVDTVFGIAGDHILHMLDTMYDAPLRMIDFRHESGGAHAADSYSRILNKAGVMLSTTPGHANALPALANAMHSEAPLVNIAGSAESANMGRGAMQEFDQIGAARHITKGAWDVPTPARIPEYVALAFRTALSGRQGPVHLTIPHDFQGAEVDDAEVARYAPNEYGTPLNVLGDPTQVERAIDILNSAQRPVIFAGSSAGATAIPEEVQRLVETMRIPFFSEDSARALIPDSHEYSMGLGYQPLNLTVRNVRDADVVLMLGKKLDYTNGFGGNPPFADDVKFIVVDPSPAQVARARTAAVGILGDIGPVVTQMADAAEKRAWTERTEWVSRLRTAYDEWHTSLADLAKGENPMHPMDVSNALQKFIDDDTHVTWDGGDYCHFLRASIKRNDPYRFHNVSSFGMIGVALPYALGAQVALPDSKVVLGNGDGSLGFNGMEIDTMVRHNLPVKMFIGNNSIWGIDWQIQKGLYGRPVWTDLLPTRYDVVAQGLGAYGEHVTKVEDLEGAMKRAFDHDGPALLNIDIEQVISPVAEAAINRKLGSHG</sequence>
<reference evidence="9" key="2">
    <citation type="journal article" date="2023" name="Nat. Commun.">
        <title>Cultivation of marine bacteria of the SAR202 clade.</title>
        <authorList>
            <person name="Lim Y."/>
            <person name="Seo J.H."/>
            <person name="Giovannoni S.J."/>
            <person name="Kang I."/>
            <person name="Cho J.C."/>
        </authorList>
    </citation>
    <scope>NUCLEOTIDE SEQUENCE</scope>
    <source>
        <strain evidence="9">JH1073</strain>
    </source>
</reference>
<proteinExistence type="inferred from homology"/>
<comment type="cofactor">
    <cofactor evidence="1">
        <name>thiamine diphosphate</name>
        <dbReference type="ChEBI" id="CHEBI:58937"/>
    </cofactor>
</comment>
<keyword evidence="10" id="KW-1185">Reference proteome</keyword>
<evidence type="ECO:0000259" key="7">
    <source>
        <dbReference type="Pfam" id="PF02776"/>
    </source>
</evidence>
<dbReference type="CDD" id="cd02004">
    <property type="entry name" value="TPP_BZL_OCoD_HPCL"/>
    <property type="match status" value="1"/>
</dbReference>
<dbReference type="CDD" id="cd07035">
    <property type="entry name" value="TPP_PYR_POX_like"/>
    <property type="match status" value="1"/>
</dbReference>
<dbReference type="Proteomes" id="UP001321249">
    <property type="component" value="Unassembled WGS sequence"/>
</dbReference>
<evidence type="ECO:0000256" key="1">
    <source>
        <dbReference type="ARBA" id="ARBA00001964"/>
    </source>
</evidence>
<accession>A0AAJ5ZHE0</accession>
<dbReference type="Pfam" id="PF02776">
    <property type="entry name" value="TPP_enzyme_N"/>
    <property type="match status" value="1"/>
</dbReference>
<dbReference type="InterPro" id="IPR029035">
    <property type="entry name" value="DHS-like_NAD/FAD-binding_dom"/>
</dbReference>
<feature type="domain" description="Thiamine pyrophosphate enzyme central" evidence="5">
    <location>
        <begin position="194"/>
        <end position="328"/>
    </location>
</feature>
<evidence type="ECO:0000313" key="8">
    <source>
        <dbReference type="EMBL" id="MDG0867599.1"/>
    </source>
</evidence>
<dbReference type="PANTHER" id="PTHR18968">
    <property type="entry name" value="THIAMINE PYROPHOSPHATE ENZYMES"/>
    <property type="match status" value="1"/>
</dbReference>
<dbReference type="GO" id="GO:0005948">
    <property type="term" value="C:acetolactate synthase complex"/>
    <property type="evidence" value="ECO:0007669"/>
    <property type="project" value="TreeGrafter"/>
</dbReference>
<evidence type="ECO:0000313" key="9">
    <source>
        <dbReference type="EMBL" id="WFG40031.1"/>
    </source>
</evidence>
<evidence type="ECO:0000256" key="3">
    <source>
        <dbReference type="ARBA" id="ARBA00023052"/>
    </source>
</evidence>
<dbReference type="InterPro" id="IPR045229">
    <property type="entry name" value="TPP_enz"/>
</dbReference>
<dbReference type="Pfam" id="PF02775">
    <property type="entry name" value="TPP_enzyme_C"/>
    <property type="match status" value="1"/>
</dbReference>
<dbReference type="Pfam" id="PF00205">
    <property type="entry name" value="TPP_enzyme_M"/>
    <property type="match status" value="1"/>
</dbReference>
<dbReference type="GO" id="GO:0030976">
    <property type="term" value="F:thiamine pyrophosphate binding"/>
    <property type="evidence" value="ECO:0007669"/>
    <property type="project" value="InterPro"/>
</dbReference>
<dbReference type="InterPro" id="IPR012001">
    <property type="entry name" value="Thiamin_PyroP_enz_TPP-bd_dom"/>
</dbReference>
<dbReference type="InterPro" id="IPR029061">
    <property type="entry name" value="THDP-binding"/>
</dbReference>
<reference evidence="10" key="3">
    <citation type="submission" date="2023-06" db="EMBL/GenBank/DDBJ databases">
        <title>Pangenomics reveal diversification of enzyme families and niche specialization in globally abundant SAR202 bacteria.</title>
        <authorList>
            <person name="Saw J.H.W."/>
        </authorList>
    </citation>
    <scope>NUCLEOTIDE SEQUENCE [LARGE SCALE GENOMIC DNA]</scope>
    <source>
        <strain evidence="10">JH1073</strain>
    </source>
</reference>
<dbReference type="SUPFAM" id="SSF52467">
    <property type="entry name" value="DHS-like NAD/FAD-binding domain"/>
    <property type="match status" value="1"/>
</dbReference>
<evidence type="ECO:0000256" key="2">
    <source>
        <dbReference type="ARBA" id="ARBA00007812"/>
    </source>
</evidence>
<dbReference type="InterPro" id="IPR012000">
    <property type="entry name" value="Thiamin_PyroP_enz_cen_dom"/>
</dbReference>
<dbReference type="InterPro" id="IPR011766">
    <property type="entry name" value="TPP_enzyme_TPP-bd"/>
</dbReference>
<dbReference type="GO" id="GO:0009097">
    <property type="term" value="P:isoleucine biosynthetic process"/>
    <property type="evidence" value="ECO:0007669"/>
    <property type="project" value="TreeGrafter"/>
</dbReference>
<feature type="domain" description="Thiamine pyrophosphate enzyme TPP-binding" evidence="6">
    <location>
        <begin position="391"/>
        <end position="537"/>
    </location>
</feature>
<name>A0AAJ5ZHE0_9CHLR</name>
<dbReference type="GO" id="GO:0003984">
    <property type="term" value="F:acetolactate synthase activity"/>
    <property type="evidence" value="ECO:0007669"/>
    <property type="project" value="TreeGrafter"/>
</dbReference>
<dbReference type="GO" id="GO:0000287">
    <property type="term" value="F:magnesium ion binding"/>
    <property type="evidence" value="ECO:0007669"/>
    <property type="project" value="InterPro"/>
</dbReference>
<dbReference type="Gene3D" id="3.40.50.1220">
    <property type="entry name" value="TPP-binding domain"/>
    <property type="match status" value="1"/>
</dbReference>
<evidence type="ECO:0000259" key="5">
    <source>
        <dbReference type="Pfam" id="PF00205"/>
    </source>
</evidence>
<keyword evidence="3 4" id="KW-0786">Thiamine pyrophosphate</keyword>
<dbReference type="FunFam" id="3.40.50.970:FF:000007">
    <property type="entry name" value="Acetolactate synthase"/>
    <property type="match status" value="1"/>
</dbReference>
<dbReference type="GO" id="GO:0009099">
    <property type="term" value="P:L-valine biosynthetic process"/>
    <property type="evidence" value="ECO:0007669"/>
    <property type="project" value="TreeGrafter"/>
</dbReference>